<proteinExistence type="predicted"/>
<name>A0A8R1XX22_ONCVO</name>
<dbReference type="EnsemblMetazoa" id="OVOC5538.1">
    <property type="protein sequence ID" value="OVOC5538.1"/>
    <property type="gene ID" value="WBGene00242347"/>
</dbReference>
<keyword evidence="2" id="KW-1185">Reference proteome</keyword>
<reference evidence="2" key="1">
    <citation type="submission" date="2013-10" db="EMBL/GenBank/DDBJ databases">
        <title>Genome sequencing of Onchocerca volvulus.</title>
        <authorList>
            <person name="Cotton J."/>
            <person name="Tsai J."/>
            <person name="Stanley E."/>
            <person name="Tracey A."/>
            <person name="Holroyd N."/>
            <person name="Lustigman S."/>
            <person name="Berriman M."/>
        </authorList>
    </citation>
    <scope>NUCLEOTIDE SEQUENCE</scope>
</reference>
<evidence type="ECO:0000313" key="2">
    <source>
        <dbReference type="Proteomes" id="UP000024404"/>
    </source>
</evidence>
<protein>
    <submittedName>
        <fullName evidence="1">Uncharacterized protein</fullName>
    </submittedName>
</protein>
<organism evidence="1 2">
    <name type="scientific">Onchocerca volvulus</name>
    <dbReference type="NCBI Taxonomy" id="6282"/>
    <lineage>
        <taxon>Eukaryota</taxon>
        <taxon>Metazoa</taxon>
        <taxon>Ecdysozoa</taxon>
        <taxon>Nematoda</taxon>
        <taxon>Chromadorea</taxon>
        <taxon>Rhabditida</taxon>
        <taxon>Spirurina</taxon>
        <taxon>Spiruromorpha</taxon>
        <taxon>Filarioidea</taxon>
        <taxon>Onchocercidae</taxon>
        <taxon>Onchocerca</taxon>
    </lineage>
</organism>
<reference evidence="1" key="2">
    <citation type="submission" date="2022-06" db="UniProtKB">
        <authorList>
            <consortium name="EnsemblMetazoa"/>
        </authorList>
    </citation>
    <scope>IDENTIFICATION</scope>
</reference>
<dbReference type="AlphaFoldDB" id="A0A8R1XX22"/>
<dbReference type="EMBL" id="CMVM020000161">
    <property type="status" value="NOT_ANNOTATED_CDS"/>
    <property type="molecule type" value="Genomic_DNA"/>
</dbReference>
<sequence length="66" mass="7514">MKGDRWSMVSSAPLVQMMSEHISSSSPISTRLRVAINNNHQHSYLYRNTSTGTMFGIEQLTYLHNT</sequence>
<accession>A0A8R1XX22</accession>
<evidence type="ECO:0000313" key="1">
    <source>
        <dbReference type="EnsemblMetazoa" id="OVOC5538.1"/>
    </source>
</evidence>
<dbReference type="Proteomes" id="UP000024404">
    <property type="component" value="Unassembled WGS sequence"/>
</dbReference>